<evidence type="ECO:0000256" key="1">
    <source>
        <dbReference type="SAM" id="MobiDB-lite"/>
    </source>
</evidence>
<keyword evidence="4" id="KW-1185">Reference proteome</keyword>
<dbReference type="SMART" id="SM00228">
    <property type="entry name" value="PDZ"/>
    <property type="match status" value="1"/>
</dbReference>
<reference evidence="3" key="1">
    <citation type="journal article" date="2023" name="Front. Mar. Sci.">
        <title>A new Merluccius polli reference genome to investigate the effects of global change in West African waters.</title>
        <authorList>
            <person name="Mateo J.L."/>
            <person name="Blanco-Fernandez C."/>
            <person name="Garcia-Vazquez E."/>
            <person name="Machado-Schiaffino G."/>
        </authorList>
    </citation>
    <scope>NUCLEOTIDE SEQUENCE</scope>
    <source>
        <strain evidence="3">C29</strain>
        <tissue evidence="3">Fin</tissue>
    </source>
</reference>
<evidence type="ECO:0000313" key="4">
    <source>
        <dbReference type="Proteomes" id="UP001174136"/>
    </source>
</evidence>
<dbReference type="GO" id="GO:0009966">
    <property type="term" value="P:regulation of signal transduction"/>
    <property type="evidence" value="ECO:0007669"/>
    <property type="project" value="InterPro"/>
</dbReference>
<dbReference type="EMBL" id="JAOPHQ010003802">
    <property type="protein sequence ID" value="KAK0141543.1"/>
    <property type="molecule type" value="Genomic_DNA"/>
</dbReference>
<dbReference type="InterPro" id="IPR010599">
    <property type="entry name" value="CNK2/3_dom"/>
</dbReference>
<dbReference type="CDD" id="cd06748">
    <property type="entry name" value="PDZ_CNK1_2_3-like"/>
    <property type="match status" value="1"/>
</dbReference>
<dbReference type="GO" id="GO:0016020">
    <property type="term" value="C:membrane"/>
    <property type="evidence" value="ECO:0007669"/>
    <property type="project" value="InterPro"/>
</dbReference>
<dbReference type="Pfam" id="PF06663">
    <property type="entry name" value="CNK2_3_dom"/>
    <property type="match status" value="2"/>
</dbReference>
<keyword evidence="3" id="KW-0808">Transferase</keyword>
<protein>
    <submittedName>
        <fullName evidence="3">Connector enhancer of kinase suppressor of ras 3</fullName>
    </submittedName>
</protein>
<dbReference type="PANTHER" id="PTHR12844:SF17">
    <property type="entry name" value="CONNECTOR ENHANCER OF KINASE SUPPRESSOR OF RAS 3"/>
    <property type="match status" value="1"/>
</dbReference>
<accession>A0AA47NYJ0</accession>
<keyword evidence="3" id="KW-0418">Kinase</keyword>
<dbReference type="PROSITE" id="PS50106">
    <property type="entry name" value="PDZ"/>
    <property type="match status" value="1"/>
</dbReference>
<dbReference type="InterPro" id="IPR001478">
    <property type="entry name" value="PDZ"/>
</dbReference>
<dbReference type="AlphaFoldDB" id="A0AA47NYJ0"/>
<dbReference type="Gene3D" id="2.30.42.10">
    <property type="match status" value="1"/>
</dbReference>
<organism evidence="3 4">
    <name type="scientific">Merluccius polli</name>
    <name type="common">Benguela hake</name>
    <name type="synonym">Merluccius cadenati</name>
    <dbReference type="NCBI Taxonomy" id="89951"/>
    <lineage>
        <taxon>Eukaryota</taxon>
        <taxon>Metazoa</taxon>
        <taxon>Chordata</taxon>
        <taxon>Craniata</taxon>
        <taxon>Vertebrata</taxon>
        <taxon>Euteleostomi</taxon>
        <taxon>Actinopterygii</taxon>
        <taxon>Neopterygii</taxon>
        <taxon>Teleostei</taxon>
        <taxon>Neoteleostei</taxon>
        <taxon>Acanthomorphata</taxon>
        <taxon>Zeiogadaria</taxon>
        <taxon>Gadariae</taxon>
        <taxon>Gadiformes</taxon>
        <taxon>Gadoidei</taxon>
        <taxon>Merlucciidae</taxon>
        <taxon>Merluccius</taxon>
    </lineage>
</organism>
<feature type="domain" description="PDZ" evidence="2">
    <location>
        <begin position="74"/>
        <end position="156"/>
    </location>
</feature>
<sequence>MSFKFTRCCVRCGLINHCHARICKIGLLNHICLYVCVCVCVCVCARQSRALNTVCEEAVGTSSDPVQSESCLEEVCISNIRPGEGLGMYIKSTYDGLHVITGTTENSAADQTGRIHAGDEVVQVNRQTVVGWQLKHLVASLKAKPEGVVLVLKKRPPGVSCTFSPAPLKNLRWRPPAGPEKGLQDLVKTGKPGGVLDLYIPPPPSVPYTPRGGNADVVVRPASPNSSLDVGGVDVGGVDVGGVDVGGGRSLRPSLGPSPDAAPLPAPVRMRLRSSARGKPRPLSMPAVTSSGVSDPFGRPGLYGRTAQDVLHRCLSNERIASISEEDPLCFPLPHPYPQRGGRGLPPPRGVDHIRGSRCFINAELHSSATIPYQEAASRKPLPPAAAAAATPPARAGR</sequence>
<gene>
    <name evidence="3" type="primary">Cnksr3</name>
    <name evidence="3" type="ORF">N1851_021308</name>
</gene>
<dbReference type="SUPFAM" id="SSF50156">
    <property type="entry name" value="PDZ domain-like"/>
    <property type="match status" value="1"/>
</dbReference>
<dbReference type="Pfam" id="PF00595">
    <property type="entry name" value="PDZ"/>
    <property type="match status" value="1"/>
</dbReference>
<dbReference type="InterPro" id="IPR036034">
    <property type="entry name" value="PDZ_sf"/>
</dbReference>
<dbReference type="GO" id="GO:0016301">
    <property type="term" value="F:kinase activity"/>
    <property type="evidence" value="ECO:0007669"/>
    <property type="project" value="UniProtKB-KW"/>
</dbReference>
<dbReference type="Proteomes" id="UP001174136">
    <property type="component" value="Unassembled WGS sequence"/>
</dbReference>
<dbReference type="PANTHER" id="PTHR12844">
    <property type="entry name" value="CONNECTOR ENCHANCER OF KINASE SUPPRESSOR OF RAS"/>
    <property type="match status" value="1"/>
</dbReference>
<comment type="caution">
    <text evidence="3">The sequence shown here is derived from an EMBL/GenBank/DDBJ whole genome shotgun (WGS) entry which is preliminary data.</text>
</comment>
<feature type="compositionally biased region" description="Low complexity" evidence="1">
    <location>
        <begin position="385"/>
        <end position="398"/>
    </location>
</feature>
<evidence type="ECO:0000313" key="3">
    <source>
        <dbReference type="EMBL" id="KAK0141543.1"/>
    </source>
</evidence>
<name>A0AA47NYJ0_MERPO</name>
<dbReference type="InterPro" id="IPR051566">
    <property type="entry name" value="CNKSR"/>
</dbReference>
<feature type="region of interest" description="Disordered" evidence="1">
    <location>
        <begin position="375"/>
        <end position="398"/>
    </location>
</feature>
<evidence type="ECO:0000259" key="2">
    <source>
        <dbReference type="PROSITE" id="PS50106"/>
    </source>
</evidence>
<dbReference type="FunFam" id="2.30.42.10:FF:000060">
    <property type="entry name" value="Connector enhancer of kinase suppressor of Ras 2"/>
    <property type="match status" value="1"/>
</dbReference>
<proteinExistence type="predicted"/>
<dbReference type="GO" id="GO:0005737">
    <property type="term" value="C:cytoplasm"/>
    <property type="evidence" value="ECO:0007669"/>
    <property type="project" value="InterPro"/>
</dbReference>